<dbReference type="InterPro" id="IPR002734">
    <property type="entry name" value="RibDG_C"/>
</dbReference>
<dbReference type="PANTHER" id="PTHR38011">
    <property type="entry name" value="DIHYDROFOLATE REDUCTASE FAMILY PROTEIN (AFU_ORTHOLOGUE AFUA_8G06820)"/>
    <property type="match status" value="1"/>
</dbReference>
<reference evidence="2 3" key="1">
    <citation type="submission" date="2018-05" db="EMBL/GenBank/DDBJ databases">
        <title>Genomic Encyclopedia of Archaeal and Bacterial Type Strains, Phase II (KMG-II): from individual species to whole genera.</title>
        <authorList>
            <person name="Goeker M."/>
        </authorList>
    </citation>
    <scope>NUCLEOTIDE SEQUENCE [LARGE SCALE GENOMIC DNA]</scope>
    <source>
        <strain evidence="2 3">DSM 45184</strain>
    </source>
</reference>
<dbReference type="Pfam" id="PF01872">
    <property type="entry name" value="RibD_C"/>
    <property type="match status" value="1"/>
</dbReference>
<dbReference type="GO" id="GO:0009231">
    <property type="term" value="P:riboflavin biosynthetic process"/>
    <property type="evidence" value="ECO:0007669"/>
    <property type="project" value="InterPro"/>
</dbReference>
<proteinExistence type="predicted"/>
<dbReference type="InterPro" id="IPR050765">
    <property type="entry name" value="Riboflavin_Biosynth_HTPR"/>
</dbReference>
<dbReference type="AlphaFoldDB" id="A0A316F7Y4"/>
<dbReference type="Gene3D" id="3.40.430.10">
    <property type="entry name" value="Dihydrofolate Reductase, subunit A"/>
    <property type="match status" value="1"/>
</dbReference>
<accession>A0A316F7Y4</accession>
<dbReference type="PANTHER" id="PTHR38011:SF11">
    <property type="entry name" value="2,5-DIAMINO-6-RIBOSYLAMINO-4(3H)-PYRIMIDINONE 5'-PHOSPHATE REDUCTASE"/>
    <property type="match status" value="1"/>
</dbReference>
<evidence type="ECO:0000313" key="2">
    <source>
        <dbReference type="EMBL" id="PWK43376.1"/>
    </source>
</evidence>
<organism evidence="2 3">
    <name type="scientific">Actinoplanes xinjiangensis</name>
    <dbReference type="NCBI Taxonomy" id="512350"/>
    <lineage>
        <taxon>Bacteria</taxon>
        <taxon>Bacillati</taxon>
        <taxon>Actinomycetota</taxon>
        <taxon>Actinomycetes</taxon>
        <taxon>Micromonosporales</taxon>
        <taxon>Micromonosporaceae</taxon>
        <taxon>Actinoplanes</taxon>
    </lineage>
</organism>
<dbReference type="SUPFAM" id="SSF53597">
    <property type="entry name" value="Dihydrofolate reductase-like"/>
    <property type="match status" value="1"/>
</dbReference>
<dbReference type="OrthoDB" id="7949219at2"/>
<dbReference type="Proteomes" id="UP000245697">
    <property type="component" value="Unassembled WGS sequence"/>
</dbReference>
<dbReference type="InterPro" id="IPR024072">
    <property type="entry name" value="DHFR-like_dom_sf"/>
</dbReference>
<comment type="caution">
    <text evidence="2">The sequence shown here is derived from an EMBL/GenBank/DDBJ whole genome shotgun (WGS) entry which is preliminary data.</text>
</comment>
<sequence length="199" mass="21482">MAELIYVTNVSLDGYIEDEQGGISWFPLGDEVFAFHTEMLRSVGTLLYGRRLYETMAVWETDATLAARSDLTADFASAWQAASKIVYSTSLAAVSTAGTRLERRFDPAAVQELKATAGRDLTVGGADLAAQAFKAGLVDECRLLILPVVVGGGKPGLPTGMRADFELLDERRFPNGVLYLRYRFLGQRPAAPSGEPASA</sequence>
<protein>
    <submittedName>
        <fullName evidence="2">Dihydrofolate reductase</fullName>
    </submittedName>
</protein>
<evidence type="ECO:0000259" key="1">
    <source>
        <dbReference type="Pfam" id="PF01872"/>
    </source>
</evidence>
<dbReference type="EMBL" id="QGGR01000013">
    <property type="protein sequence ID" value="PWK43376.1"/>
    <property type="molecule type" value="Genomic_DNA"/>
</dbReference>
<dbReference type="GO" id="GO:0008703">
    <property type="term" value="F:5-amino-6-(5-phosphoribosylamino)uracil reductase activity"/>
    <property type="evidence" value="ECO:0007669"/>
    <property type="project" value="InterPro"/>
</dbReference>
<feature type="domain" description="Bacterial bifunctional deaminase-reductase C-terminal" evidence="1">
    <location>
        <begin position="4"/>
        <end position="177"/>
    </location>
</feature>
<dbReference type="RefSeq" id="WP_109597124.1">
    <property type="nucleotide sequence ID" value="NZ_BONA01000062.1"/>
</dbReference>
<evidence type="ECO:0000313" key="3">
    <source>
        <dbReference type="Proteomes" id="UP000245697"/>
    </source>
</evidence>
<gene>
    <name evidence="2" type="ORF">BC793_11358</name>
</gene>
<name>A0A316F7Y4_9ACTN</name>
<keyword evidence="3" id="KW-1185">Reference proteome</keyword>